<sequence length="1051" mass="113518">MADKLRCINTKKSINVSQDYDTSPAPVANSQRPVRTSSDKSNASLIFSHTRSATSQTEATTSAMKGPKLKAPSAKQGSALERLKARRSLSATQETDNDDSAERPVQEKAIGSANHASKPVTINDPIDKQGQRQSLRLLQKDEGSELRPAGSSRDGQPGEQEAVEQSEKQQKSPNVLRAGSTQDNAIDLSDDNESSPPPPEQSPVVEQAPTAPRAAPPKTPAVKSSPPNAAKWNDDDDAELFGMVKRSTRKANIINFSKSGPRNQGVSKHRTPRSRAAKGAPSSRHGRSSGSPLKKRYLKKEKENRTGTSTQSFAGAAQPKSSNVADNLSQAMRELYGKPSKHADQMVVDSKELQQTAASPQAAGGLSKSQLSRKPIGASPPRPTTVVADSLPQDDQDYEGDTLVDCETPGGKVLSPAHASEKPVPAVIADGAAPIQAAEKPKLKRSAPAVVADGAAPVEAAEKLKLKKSAPAVIADGAAPVEAAEKPKLKRSAPAAIADGSAPVEAAEKPQLKSSAPAVIADVAAPVEAAEKSKLKRSAPVFAELSKRAKKQVKPADLETVVEPPRTLAAGTALVPRGVGRKQTHARRLADRPSRNASQGSQTVDLNGSPVPQGMDMQNPTEAVLDCFSRQTLGESGKPTGRGHDTPGVDDAVDDSGGENAYTAPLSHQPVRPHLMSSNTKAVPASPRAESTALTSFKASPTLSRKMLEKRDSIGGLHNPFMKTSVQAEDPVVSPMTNLEGILSRHPYQNLTRQARDIAVAHNLLDADDDDADHRLLDAEDDGADSSTEREEEADFPSVQKPNVGAFASRKSAGSKVSATTAHVEPLPASLMSSMALSTASRPMKLLKPKKAATPSRGRSIARELDQQIRNFHGGASAVAEEEQSLGATLVAHEDAMHEQFERMPRIPKPTAAESKATTREPHGLNDAEEWALSLKPRQLSLVNQMVECVQQLTQYMFDQERGTEEMLEEYHRRNLYLIEQEEKQQVKKYRQMQRDLVLRKKDKFGEAEPYHRNLVRRFEEFERETSQYERRRVEWDAVNEELEAFIMDHS</sequence>
<feature type="compositionally biased region" description="Acidic residues" evidence="1">
    <location>
        <begin position="779"/>
        <end position="795"/>
    </location>
</feature>
<feature type="compositionally biased region" description="Polar residues" evidence="1">
    <location>
        <begin position="28"/>
        <end position="49"/>
    </location>
</feature>
<evidence type="ECO:0000256" key="1">
    <source>
        <dbReference type="SAM" id="MobiDB-lite"/>
    </source>
</evidence>
<feature type="compositionally biased region" description="Polar residues" evidence="1">
    <location>
        <begin position="595"/>
        <end position="606"/>
    </location>
</feature>
<accession>A0A2S6CEE7</accession>
<name>A0A2S6CEE7_9PEZI</name>
<evidence type="ECO:0000313" key="2">
    <source>
        <dbReference type="EMBL" id="PPJ58098.1"/>
    </source>
</evidence>
<feature type="compositionally biased region" description="Low complexity" evidence="1">
    <location>
        <begin position="202"/>
        <end position="213"/>
    </location>
</feature>
<feature type="compositionally biased region" description="Basic residues" evidence="1">
    <location>
        <begin position="267"/>
        <end position="276"/>
    </location>
</feature>
<reference evidence="3" key="1">
    <citation type="journal article" date="2017" name="bioRxiv">
        <title>Conservation of a gene cluster reveals novel cercosporin biosynthetic mechanisms and extends production to the genus Colletotrichum.</title>
        <authorList>
            <person name="de Jonge R."/>
            <person name="Ebert M.K."/>
            <person name="Huitt-Roehl C.R."/>
            <person name="Pal P."/>
            <person name="Suttle J.C."/>
            <person name="Spanner R.E."/>
            <person name="Neubauer J.D."/>
            <person name="Jurick W.M.II."/>
            <person name="Stott K.A."/>
            <person name="Secor G.A."/>
            <person name="Thomma B.P.H.J."/>
            <person name="Van de Peer Y."/>
            <person name="Townsend C.A."/>
            <person name="Bolton M.D."/>
        </authorList>
    </citation>
    <scope>NUCLEOTIDE SEQUENCE [LARGE SCALE GENOMIC DNA]</scope>
    <source>
        <strain evidence="3">CBS538.71</strain>
    </source>
</reference>
<proteinExistence type="predicted"/>
<protein>
    <submittedName>
        <fullName evidence="2">Uncharacterized protein</fullName>
    </submittedName>
</protein>
<feature type="region of interest" description="Disordered" evidence="1">
    <location>
        <begin position="572"/>
        <end position="618"/>
    </location>
</feature>
<gene>
    <name evidence="2" type="ORF">CBER1_05273</name>
</gene>
<feature type="compositionally biased region" description="Polar residues" evidence="1">
    <location>
        <begin position="254"/>
        <end position="266"/>
    </location>
</feature>
<feature type="region of interest" description="Disordered" evidence="1">
    <location>
        <begin position="1"/>
        <end position="420"/>
    </location>
</feature>
<feature type="compositionally biased region" description="Basic and acidic residues" evidence="1">
    <location>
        <begin position="341"/>
        <end position="352"/>
    </location>
</feature>
<feature type="compositionally biased region" description="Polar residues" evidence="1">
    <location>
        <begin position="306"/>
        <end position="330"/>
    </location>
</feature>
<comment type="caution">
    <text evidence="2">The sequence shown here is derived from an EMBL/GenBank/DDBJ whole genome shotgun (WGS) entry which is preliminary data.</text>
</comment>
<evidence type="ECO:0000313" key="3">
    <source>
        <dbReference type="Proteomes" id="UP000237631"/>
    </source>
</evidence>
<keyword evidence="3" id="KW-1185">Reference proteome</keyword>
<dbReference type="Proteomes" id="UP000237631">
    <property type="component" value="Unassembled WGS sequence"/>
</dbReference>
<organism evidence="2 3">
    <name type="scientific">Cercospora berteroae</name>
    <dbReference type="NCBI Taxonomy" id="357750"/>
    <lineage>
        <taxon>Eukaryota</taxon>
        <taxon>Fungi</taxon>
        <taxon>Dikarya</taxon>
        <taxon>Ascomycota</taxon>
        <taxon>Pezizomycotina</taxon>
        <taxon>Dothideomycetes</taxon>
        <taxon>Dothideomycetidae</taxon>
        <taxon>Mycosphaerellales</taxon>
        <taxon>Mycosphaerellaceae</taxon>
        <taxon>Cercospora</taxon>
    </lineage>
</organism>
<feature type="compositionally biased region" description="Acidic residues" evidence="1">
    <location>
        <begin position="392"/>
        <end position="404"/>
    </location>
</feature>
<feature type="compositionally biased region" description="Polar residues" evidence="1">
    <location>
        <begin position="10"/>
        <end position="21"/>
    </location>
</feature>
<feature type="region of interest" description="Disordered" evidence="1">
    <location>
        <begin position="777"/>
        <end position="804"/>
    </location>
</feature>
<dbReference type="OrthoDB" id="3647859at2759"/>
<feature type="compositionally biased region" description="Low complexity" evidence="1">
    <location>
        <begin position="50"/>
        <end position="63"/>
    </location>
</feature>
<feature type="region of interest" description="Disordered" evidence="1">
    <location>
        <begin position="632"/>
        <end position="691"/>
    </location>
</feature>
<dbReference type="AlphaFoldDB" id="A0A2S6CEE7"/>
<feature type="region of interest" description="Disordered" evidence="1">
    <location>
        <begin position="485"/>
        <end position="514"/>
    </location>
</feature>
<dbReference type="EMBL" id="PNEN01000474">
    <property type="protein sequence ID" value="PPJ58098.1"/>
    <property type="molecule type" value="Genomic_DNA"/>
</dbReference>